<dbReference type="InterPro" id="IPR001394">
    <property type="entry name" value="Peptidase_C19_UCH"/>
</dbReference>
<dbReference type="SMART" id="SM00165">
    <property type="entry name" value="UBA"/>
    <property type="match status" value="2"/>
</dbReference>
<keyword evidence="8 14" id="KW-0378">Hydrolase</keyword>
<evidence type="ECO:0000256" key="7">
    <source>
        <dbReference type="ARBA" id="ARBA00022786"/>
    </source>
</evidence>
<evidence type="ECO:0000256" key="2">
    <source>
        <dbReference type="ARBA" id="ARBA00009085"/>
    </source>
</evidence>
<dbReference type="CDD" id="cd02658">
    <property type="entry name" value="Peptidase_C19B"/>
    <property type="match status" value="1"/>
</dbReference>
<evidence type="ECO:0000259" key="16">
    <source>
        <dbReference type="PROSITE" id="PS50235"/>
    </source>
</evidence>
<dbReference type="Pfam" id="PF02148">
    <property type="entry name" value="zf-UBP"/>
    <property type="match status" value="1"/>
</dbReference>
<dbReference type="PANTHER" id="PTHR21646">
    <property type="entry name" value="UBIQUITIN CARBOXYL-TERMINAL HYDROLASE"/>
    <property type="match status" value="1"/>
</dbReference>
<dbReference type="PROSITE" id="PS50235">
    <property type="entry name" value="USP_3"/>
    <property type="match status" value="1"/>
</dbReference>
<dbReference type="Pfam" id="PF00627">
    <property type="entry name" value="UBA"/>
    <property type="match status" value="2"/>
</dbReference>
<dbReference type="Pfam" id="PF00443">
    <property type="entry name" value="UCH"/>
    <property type="match status" value="1"/>
</dbReference>
<proteinExistence type="inferred from homology"/>
<evidence type="ECO:0000256" key="10">
    <source>
        <dbReference type="ARBA" id="ARBA00022833"/>
    </source>
</evidence>
<dbReference type="GO" id="GO:0008270">
    <property type="term" value="F:zinc ion binding"/>
    <property type="evidence" value="ECO:0007669"/>
    <property type="project" value="UniProtKB-KW"/>
</dbReference>
<dbReference type="PROSITE" id="PS00972">
    <property type="entry name" value="USP_1"/>
    <property type="match status" value="1"/>
</dbReference>
<feature type="domain" description="UBA" evidence="15">
    <location>
        <begin position="641"/>
        <end position="681"/>
    </location>
</feature>
<dbReference type="InterPro" id="IPR009060">
    <property type="entry name" value="UBA-like_sf"/>
</dbReference>
<dbReference type="Gene3D" id="3.30.40.10">
    <property type="entry name" value="Zinc/RING finger domain, C3HC4 (zinc finger)"/>
    <property type="match status" value="2"/>
</dbReference>
<dbReference type="InterPro" id="IPR028889">
    <property type="entry name" value="USP"/>
</dbReference>
<keyword evidence="9 14" id="KW-0788">Thiol protease</keyword>
<protein>
    <recommendedName>
        <fullName evidence="14">Ubiquitin carboxyl-terminal hydrolase</fullName>
        <ecNumber evidence="14">3.4.19.12</ecNumber>
    </recommendedName>
</protein>
<keyword evidence="5" id="KW-0677">Repeat</keyword>
<dbReference type="InterPro" id="IPR050185">
    <property type="entry name" value="Ub_carboxyl-term_hydrolase"/>
</dbReference>
<evidence type="ECO:0000256" key="13">
    <source>
        <dbReference type="PROSITE-ProRule" id="PRU00502"/>
    </source>
</evidence>
<keyword evidence="3 14" id="KW-0645">Protease</keyword>
<feature type="domain" description="UBP-type" evidence="17">
    <location>
        <begin position="117"/>
        <end position="227"/>
    </location>
</feature>
<evidence type="ECO:0000256" key="11">
    <source>
        <dbReference type="PIRSR" id="PIRSR016308-1"/>
    </source>
</evidence>
<dbReference type="EMBL" id="GIBP01000683">
    <property type="protein sequence ID" value="NDV29652.1"/>
    <property type="molecule type" value="Transcribed_RNA"/>
</dbReference>
<dbReference type="Gene3D" id="1.10.8.10">
    <property type="entry name" value="DNA helicase RuvA subunit, C-terminal domain"/>
    <property type="match status" value="2"/>
</dbReference>
<dbReference type="PIRSF" id="PIRSF016308">
    <property type="entry name" value="UBP"/>
    <property type="match status" value="1"/>
</dbReference>
<dbReference type="InterPro" id="IPR018200">
    <property type="entry name" value="USP_CS"/>
</dbReference>
<dbReference type="SUPFAM" id="SSF46934">
    <property type="entry name" value="UBA-like"/>
    <property type="match status" value="1"/>
</dbReference>
<dbReference type="GO" id="GO:0016579">
    <property type="term" value="P:protein deubiquitination"/>
    <property type="evidence" value="ECO:0007669"/>
    <property type="project" value="InterPro"/>
</dbReference>
<dbReference type="EC" id="3.4.19.12" evidence="14"/>
<feature type="domain" description="UBA" evidence="15">
    <location>
        <begin position="575"/>
        <end position="616"/>
    </location>
</feature>
<evidence type="ECO:0000256" key="5">
    <source>
        <dbReference type="ARBA" id="ARBA00022737"/>
    </source>
</evidence>
<dbReference type="InterPro" id="IPR013083">
    <property type="entry name" value="Znf_RING/FYVE/PHD"/>
</dbReference>
<evidence type="ECO:0000259" key="17">
    <source>
        <dbReference type="PROSITE" id="PS50271"/>
    </source>
</evidence>
<organism evidence="18">
    <name type="scientific">Arcella intermedia</name>
    <dbReference type="NCBI Taxonomy" id="1963864"/>
    <lineage>
        <taxon>Eukaryota</taxon>
        <taxon>Amoebozoa</taxon>
        <taxon>Tubulinea</taxon>
        <taxon>Elardia</taxon>
        <taxon>Arcellinida</taxon>
        <taxon>Sphaerothecina</taxon>
        <taxon>Arcellidae</taxon>
        <taxon>Arcella</taxon>
    </lineage>
</organism>
<dbReference type="InterPro" id="IPR016652">
    <property type="entry name" value="Ubiquitinyl_hydrolase"/>
</dbReference>
<dbReference type="AlphaFoldDB" id="A0A6B2KY84"/>
<dbReference type="PANTHER" id="PTHR21646:SF10">
    <property type="entry name" value="UBIQUITIN CARBOXYL-TERMINAL HYDROLASE 14"/>
    <property type="match status" value="1"/>
</dbReference>
<evidence type="ECO:0000256" key="12">
    <source>
        <dbReference type="PIRSR" id="PIRSR016308-3"/>
    </source>
</evidence>
<keyword evidence="6 13" id="KW-0863">Zinc-finger</keyword>
<keyword evidence="10 12" id="KW-0862">Zinc</keyword>
<dbReference type="Gene3D" id="3.90.70.10">
    <property type="entry name" value="Cysteine proteinases"/>
    <property type="match status" value="1"/>
</dbReference>
<comment type="catalytic activity">
    <reaction evidence="1 14">
        <text>Thiol-dependent hydrolysis of ester, thioester, amide, peptide and isopeptide bonds formed by the C-terminal Gly of ubiquitin (a 76-residue protein attached to proteins as an intracellular targeting signal).</text>
        <dbReference type="EC" id="3.4.19.12"/>
    </reaction>
</comment>
<dbReference type="PROSITE" id="PS00973">
    <property type="entry name" value="USP_2"/>
    <property type="match status" value="1"/>
</dbReference>
<evidence type="ECO:0000256" key="14">
    <source>
        <dbReference type="RuleBase" id="RU366025"/>
    </source>
</evidence>
<evidence type="ECO:0000313" key="18">
    <source>
        <dbReference type="EMBL" id="NDV29652.1"/>
    </source>
</evidence>
<keyword evidence="7 14" id="KW-0833">Ubl conjugation pathway</keyword>
<evidence type="ECO:0000256" key="4">
    <source>
        <dbReference type="ARBA" id="ARBA00022723"/>
    </source>
</evidence>
<feature type="binding site" evidence="12">
    <location>
        <position position="141"/>
    </location>
    <ligand>
        <name>Zn(2+)</name>
        <dbReference type="ChEBI" id="CHEBI:29105"/>
    </ligand>
</feature>
<sequence length="759" mass="86078">MNSWVGFSPTYAKLNFQQTGHTLYLNIIKTNTLKPKDESEKPKVLGIGVEGGFQVEDDKWEPVYQYEVVVLPSFERLPLDSPRLSDKVRTAAEAIIKADSAEKKEQVKQWVAEEGLLVSAVAENLVQLNTGRNLSFGNLTCDECGGDATTNLWLNLTDGHIGCGRKNFDGSGGQGHALDHYRKTNYPLVVKLGTITAEGADVFSYAEDNMVLDPLLEKHLAHWGLDMKSLTKTDKTVAELEIELQHTYDWSRAQENAASLVPVYGPGFTGIENLGNTCYMASILQVLFTVPEFCARYYGDREQIIQSCRFSEAPRDFHVQLSKLADALLSGNFSKPEPETKEETKTEYKKTALVRPFMLKSLVGEGHHEFSTNRQQDSLEFFQYFLQLVERKEHATGLNKDPSKVFKFSMEEKLKCSASNCVRYTTTANQVNVVLPIPVEKATNLLEVHRYRDAENLKSEEQKKRERESKTAPTPVYPKVSMEDCFKTWGQEEMIDDWFSPATQSKTIAIKQKRFQDFPKYLAIQLSRFVYEGNQLKKLEADVDVPDFLDLEHLRGNGLQPGEKEFPSQQEKPVKLDEDVIAVLTSMGFPRTRCEHAVYNNQGKDAQTAMDWLFARMDDPALDLPLQISTKKASDSSSGVSVDEGAVETLSQMGFSVQRCRIALQKTDNNPERALDWLFSHSEEPMEEVVKTPRASTDNARGKYRLFAFVTHMGKSTESGHYVAHIKKNDKWCIFNDRKVAESQNPPREMAYIYFFERI</sequence>
<dbReference type="SMART" id="SM00290">
    <property type="entry name" value="ZnF_UBP"/>
    <property type="match status" value="1"/>
</dbReference>
<evidence type="ECO:0000256" key="8">
    <source>
        <dbReference type="ARBA" id="ARBA00022801"/>
    </source>
</evidence>
<reference evidence="18" key="1">
    <citation type="journal article" date="2020" name="J. Eukaryot. Microbiol.">
        <title>De novo Sequencing, Assembly and Annotation of the Transcriptome for the Free-Living Testate Amoeba Arcella intermedia.</title>
        <authorList>
            <person name="Ribeiro G.M."/>
            <person name="Porfirio-Sousa A.L."/>
            <person name="Maurer-Alcala X.X."/>
            <person name="Katz L.A."/>
            <person name="Lahr D.J.G."/>
        </authorList>
    </citation>
    <scope>NUCLEOTIDE SEQUENCE</scope>
</reference>
<feature type="active site" description="Nucleophile" evidence="11">
    <location>
        <position position="278"/>
    </location>
</feature>
<dbReference type="FunFam" id="3.30.40.10:FF:000026">
    <property type="entry name" value="Ubiquitin carboxyl-terminal hydrolase"/>
    <property type="match status" value="1"/>
</dbReference>
<feature type="binding site" evidence="12">
    <location>
        <position position="144"/>
    </location>
    <ligand>
        <name>Zn(2+)</name>
        <dbReference type="ChEBI" id="CHEBI:29105"/>
    </ligand>
</feature>
<dbReference type="InterPro" id="IPR038765">
    <property type="entry name" value="Papain-like_cys_pep_sf"/>
</dbReference>
<evidence type="ECO:0000259" key="15">
    <source>
        <dbReference type="PROSITE" id="PS50030"/>
    </source>
</evidence>
<dbReference type="PROSITE" id="PS50030">
    <property type="entry name" value="UBA"/>
    <property type="match status" value="2"/>
</dbReference>
<dbReference type="PROSITE" id="PS50271">
    <property type="entry name" value="ZF_UBP"/>
    <property type="match status" value="1"/>
</dbReference>
<feature type="binding site" evidence="12">
    <location>
        <position position="176"/>
    </location>
    <ligand>
        <name>Zn(2+)</name>
        <dbReference type="ChEBI" id="CHEBI:29105"/>
    </ligand>
</feature>
<dbReference type="SUPFAM" id="SSF54001">
    <property type="entry name" value="Cysteine proteinases"/>
    <property type="match status" value="1"/>
</dbReference>
<name>A0A6B2KY84_9EUKA</name>
<feature type="binding site" evidence="12">
    <location>
        <position position="163"/>
    </location>
    <ligand>
        <name>Zn(2+)</name>
        <dbReference type="ChEBI" id="CHEBI:29105"/>
    </ligand>
</feature>
<dbReference type="InterPro" id="IPR001607">
    <property type="entry name" value="Znf_UBP"/>
</dbReference>
<comment type="similarity">
    <text evidence="2 14">Belongs to the peptidase C19 family.</text>
</comment>
<evidence type="ECO:0000256" key="3">
    <source>
        <dbReference type="ARBA" id="ARBA00022670"/>
    </source>
</evidence>
<accession>A0A6B2KY84</accession>
<dbReference type="InterPro" id="IPR015940">
    <property type="entry name" value="UBA"/>
</dbReference>
<evidence type="ECO:0000256" key="9">
    <source>
        <dbReference type="ARBA" id="ARBA00022807"/>
    </source>
</evidence>
<dbReference type="SUPFAM" id="SSF57850">
    <property type="entry name" value="RING/U-box"/>
    <property type="match status" value="1"/>
</dbReference>
<dbReference type="GO" id="GO:0004843">
    <property type="term" value="F:cysteine-type deubiquitinase activity"/>
    <property type="evidence" value="ECO:0007669"/>
    <property type="project" value="UniProtKB-UniRule"/>
</dbReference>
<evidence type="ECO:0000256" key="1">
    <source>
        <dbReference type="ARBA" id="ARBA00000707"/>
    </source>
</evidence>
<keyword evidence="4 12" id="KW-0479">Metal-binding</keyword>
<feature type="domain" description="USP" evidence="16">
    <location>
        <begin position="269"/>
        <end position="759"/>
    </location>
</feature>
<evidence type="ECO:0000256" key="6">
    <source>
        <dbReference type="ARBA" id="ARBA00022771"/>
    </source>
</evidence>
<feature type="active site" description="Proton acceptor" evidence="11">
    <location>
        <position position="721"/>
    </location>
</feature>
<dbReference type="GO" id="GO:0006508">
    <property type="term" value="P:proteolysis"/>
    <property type="evidence" value="ECO:0007669"/>
    <property type="project" value="UniProtKB-KW"/>
</dbReference>